<evidence type="ECO:0000256" key="3">
    <source>
        <dbReference type="ARBA" id="ARBA00022989"/>
    </source>
</evidence>
<keyword evidence="3 5" id="KW-1133">Transmembrane helix</keyword>
<evidence type="ECO:0000259" key="6">
    <source>
        <dbReference type="PROSITE" id="PS51012"/>
    </source>
</evidence>
<evidence type="ECO:0000313" key="8">
    <source>
        <dbReference type="Proteomes" id="UP000176339"/>
    </source>
</evidence>
<dbReference type="PRINTS" id="PR00164">
    <property type="entry name" value="ABC2TRNSPORT"/>
</dbReference>
<comment type="similarity">
    <text evidence="5">Belongs to the ABC-2 integral membrane protein family.</text>
</comment>
<dbReference type="Pfam" id="PF01061">
    <property type="entry name" value="ABC2_membrane"/>
    <property type="match status" value="1"/>
</dbReference>
<dbReference type="PROSITE" id="PS51012">
    <property type="entry name" value="ABC_TM2"/>
    <property type="match status" value="1"/>
</dbReference>
<sequence length="247" mass="27413">MISLTLAFLKIFFRNKRAIFFVILFPTALFLMLALLRFEQIIRFAPDQSYIDFLLSGIVAFAVMQMGVYTAAYSLIDYHRQKVLKRLAVTPLSAARFLLAQGFSRFIMAMIQTGLLIGLGSALFVTDLGLTAIFAPLVILFGTIIFLNFGSIIASLARDYEEAAPYTAVAGLGMSFFGDVFFPAANLPVWLQNIAAVLPMKPFVGLLRYSFFGIGQNEALMNLLIVLGWLTVSTLAAKIIFSKRAYR</sequence>
<dbReference type="InterPro" id="IPR013525">
    <property type="entry name" value="ABC2_TM"/>
</dbReference>
<feature type="transmembrane region" description="Helical" evidence="5">
    <location>
        <begin position="132"/>
        <end position="156"/>
    </location>
</feature>
<keyword evidence="5" id="KW-1003">Cell membrane</keyword>
<keyword evidence="5" id="KW-0813">Transport</keyword>
<dbReference type="AlphaFoldDB" id="A0A1F5NY10"/>
<feature type="transmembrane region" description="Helical" evidence="5">
    <location>
        <begin position="106"/>
        <end position="126"/>
    </location>
</feature>
<name>A0A1F5NY10_9BACT</name>
<keyword evidence="4 5" id="KW-0472">Membrane</keyword>
<dbReference type="PANTHER" id="PTHR43229">
    <property type="entry name" value="NODULATION PROTEIN J"/>
    <property type="match status" value="1"/>
</dbReference>
<dbReference type="InterPro" id="IPR000412">
    <property type="entry name" value="ABC_2_transport"/>
</dbReference>
<feature type="transmembrane region" description="Helical" evidence="5">
    <location>
        <begin position="18"/>
        <end position="38"/>
    </location>
</feature>
<dbReference type="GO" id="GO:0043190">
    <property type="term" value="C:ATP-binding cassette (ABC) transporter complex"/>
    <property type="evidence" value="ECO:0007669"/>
    <property type="project" value="InterPro"/>
</dbReference>
<dbReference type="InterPro" id="IPR051784">
    <property type="entry name" value="Nod_factor_ABC_transporter"/>
</dbReference>
<evidence type="ECO:0000256" key="4">
    <source>
        <dbReference type="ARBA" id="ARBA00023136"/>
    </source>
</evidence>
<comment type="subcellular location">
    <subcellularLocation>
        <location evidence="5">Cell membrane</location>
        <topology evidence="5">Multi-pass membrane protein</topology>
    </subcellularLocation>
    <subcellularLocation>
        <location evidence="1">Membrane</location>
        <topology evidence="1">Multi-pass membrane protein</topology>
    </subcellularLocation>
</comment>
<feature type="domain" description="ABC transmembrane type-2" evidence="6">
    <location>
        <begin position="17"/>
        <end position="244"/>
    </location>
</feature>
<organism evidence="7 8">
    <name type="scientific">Candidatus Doudnabacteria bacterium RIFCSPHIGHO2_01_FULL_49_9</name>
    <dbReference type="NCBI Taxonomy" id="1817827"/>
    <lineage>
        <taxon>Bacteria</taxon>
        <taxon>Candidatus Doudnaibacteriota</taxon>
    </lineage>
</organism>
<accession>A0A1F5NY10</accession>
<evidence type="ECO:0000256" key="2">
    <source>
        <dbReference type="ARBA" id="ARBA00022692"/>
    </source>
</evidence>
<gene>
    <name evidence="7" type="ORF">A2846_02885</name>
</gene>
<comment type="caution">
    <text evidence="7">The sequence shown here is derived from an EMBL/GenBank/DDBJ whole genome shotgun (WGS) entry which is preliminary data.</text>
</comment>
<dbReference type="GO" id="GO:0140359">
    <property type="term" value="F:ABC-type transporter activity"/>
    <property type="evidence" value="ECO:0007669"/>
    <property type="project" value="InterPro"/>
</dbReference>
<evidence type="ECO:0000256" key="1">
    <source>
        <dbReference type="ARBA" id="ARBA00004141"/>
    </source>
</evidence>
<evidence type="ECO:0000313" key="7">
    <source>
        <dbReference type="EMBL" id="OGE82531.1"/>
    </source>
</evidence>
<keyword evidence="2 5" id="KW-0812">Transmembrane</keyword>
<feature type="transmembrane region" description="Helical" evidence="5">
    <location>
        <begin position="219"/>
        <end position="241"/>
    </location>
</feature>
<evidence type="ECO:0000256" key="5">
    <source>
        <dbReference type="RuleBase" id="RU361157"/>
    </source>
</evidence>
<dbReference type="InterPro" id="IPR047817">
    <property type="entry name" value="ABC2_TM_bact-type"/>
</dbReference>
<reference evidence="7 8" key="1">
    <citation type="journal article" date="2016" name="Nat. Commun.">
        <title>Thousands of microbial genomes shed light on interconnected biogeochemical processes in an aquifer system.</title>
        <authorList>
            <person name="Anantharaman K."/>
            <person name="Brown C.T."/>
            <person name="Hug L.A."/>
            <person name="Sharon I."/>
            <person name="Castelle C.J."/>
            <person name="Probst A.J."/>
            <person name="Thomas B.C."/>
            <person name="Singh A."/>
            <person name="Wilkins M.J."/>
            <person name="Karaoz U."/>
            <person name="Brodie E.L."/>
            <person name="Williams K.H."/>
            <person name="Hubbard S.S."/>
            <person name="Banfield J.F."/>
        </authorList>
    </citation>
    <scope>NUCLEOTIDE SEQUENCE [LARGE SCALE GENOMIC DNA]</scope>
</reference>
<dbReference type="EMBL" id="MFEN01000069">
    <property type="protein sequence ID" value="OGE82531.1"/>
    <property type="molecule type" value="Genomic_DNA"/>
</dbReference>
<protein>
    <recommendedName>
        <fullName evidence="5">Transport permease protein</fullName>
    </recommendedName>
</protein>
<dbReference type="PANTHER" id="PTHR43229:SF2">
    <property type="entry name" value="NODULATION PROTEIN J"/>
    <property type="match status" value="1"/>
</dbReference>
<feature type="transmembrane region" description="Helical" evidence="5">
    <location>
        <begin position="163"/>
        <end position="182"/>
    </location>
</feature>
<proteinExistence type="inferred from homology"/>
<dbReference type="PIRSF" id="PIRSF006648">
    <property type="entry name" value="DrrB"/>
    <property type="match status" value="1"/>
</dbReference>
<dbReference type="Proteomes" id="UP000176339">
    <property type="component" value="Unassembled WGS sequence"/>
</dbReference>
<feature type="transmembrane region" description="Helical" evidence="5">
    <location>
        <begin position="50"/>
        <end position="76"/>
    </location>
</feature>